<feature type="transmembrane region" description="Helical" evidence="9">
    <location>
        <begin position="379"/>
        <end position="402"/>
    </location>
</feature>
<feature type="domain" description="Major facilitator superfamily (MFS) profile" evidence="10">
    <location>
        <begin position="10"/>
        <end position="468"/>
    </location>
</feature>
<feature type="transmembrane region" description="Helical" evidence="9">
    <location>
        <begin position="118"/>
        <end position="139"/>
    </location>
</feature>
<keyword evidence="5 9" id="KW-1133">Transmembrane helix</keyword>
<dbReference type="PRINTS" id="PR00171">
    <property type="entry name" value="SUGRTRNSPORT"/>
</dbReference>
<dbReference type="Proteomes" id="UP000054097">
    <property type="component" value="Unassembled WGS sequence"/>
</dbReference>
<evidence type="ECO:0000256" key="6">
    <source>
        <dbReference type="ARBA" id="ARBA00023136"/>
    </source>
</evidence>
<evidence type="ECO:0000256" key="3">
    <source>
        <dbReference type="ARBA" id="ARBA00022448"/>
    </source>
</evidence>
<evidence type="ECO:0000313" key="11">
    <source>
        <dbReference type="EMBL" id="KIM27220.1"/>
    </source>
</evidence>
<dbReference type="NCBIfam" id="TIGR00879">
    <property type="entry name" value="SP"/>
    <property type="match status" value="1"/>
</dbReference>
<dbReference type="AlphaFoldDB" id="A0A0C3ARN0"/>
<dbReference type="InterPro" id="IPR020846">
    <property type="entry name" value="MFS_dom"/>
</dbReference>
<dbReference type="HOGENOM" id="CLU_001265_30_3_1"/>
<name>A0A0C3ARN0_SERVB</name>
<feature type="transmembrane region" description="Helical" evidence="9">
    <location>
        <begin position="340"/>
        <end position="359"/>
    </location>
</feature>
<dbReference type="Pfam" id="PF00083">
    <property type="entry name" value="Sugar_tr"/>
    <property type="match status" value="1"/>
</dbReference>
<accession>A0A0C3ARN0</accession>
<dbReference type="PROSITE" id="PS00216">
    <property type="entry name" value="SUGAR_TRANSPORT_1"/>
    <property type="match status" value="1"/>
</dbReference>
<organism evidence="11 12">
    <name type="scientific">Serendipita vermifera MAFF 305830</name>
    <dbReference type="NCBI Taxonomy" id="933852"/>
    <lineage>
        <taxon>Eukaryota</taxon>
        <taxon>Fungi</taxon>
        <taxon>Dikarya</taxon>
        <taxon>Basidiomycota</taxon>
        <taxon>Agaricomycotina</taxon>
        <taxon>Agaricomycetes</taxon>
        <taxon>Sebacinales</taxon>
        <taxon>Serendipitaceae</taxon>
        <taxon>Serendipita</taxon>
    </lineage>
</organism>
<dbReference type="InterPro" id="IPR003663">
    <property type="entry name" value="Sugar/inositol_transpt"/>
</dbReference>
<gene>
    <name evidence="11" type="ORF">M408DRAFT_330135</name>
</gene>
<feature type="transmembrane region" description="Helical" evidence="9">
    <location>
        <begin position="59"/>
        <end position="81"/>
    </location>
</feature>
<comment type="catalytic activity">
    <reaction evidence="7">
        <text>myo-inositol(out) + H(+)(out) = myo-inositol(in) + H(+)(in)</text>
        <dbReference type="Rhea" id="RHEA:60364"/>
        <dbReference type="ChEBI" id="CHEBI:15378"/>
        <dbReference type="ChEBI" id="CHEBI:17268"/>
    </reaction>
</comment>
<dbReference type="InterPro" id="IPR050360">
    <property type="entry name" value="MFS_Sugar_Transporters"/>
</dbReference>
<evidence type="ECO:0000256" key="9">
    <source>
        <dbReference type="SAM" id="Phobius"/>
    </source>
</evidence>
<evidence type="ECO:0000313" key="12">
    <source>
        <dbReference type="Proteomes" id="UP000054097"/>
    </source>
</evidence>
<proteinExistence type="inferred from homology"/>
<dbReference type="GO" id="GO:0005351">
    <property type="term" value="F:carbohydrate:proton symporter activity"/>
    <property type="evidence" value="ECO:0007669"/>
    <property type="project" value="TreeGrafter"/>
</dbReference>
<dbReference type="InterPro" id="IPR005828">
    <property type="entry name" value="MFS_sugar_transport-like"/>
</dbReference>
<evidence type="ECO:0000256" key="4">
    <source>
        <dbReference type="ARBA" id="ARBA00022692"/>
    </source>
</evidence>
<dbReference type="FunFam" id="1.20.1250.20:FF:000134">
    <property type="entry name" value="MFS sugar transporter protein"/>
    <property type="match status" value="1"/>
</dbReference>
<evidence type="ECO:0000256" key="7">
    <source>
        <dbReference type="ARBA" id="ARBA00049119"/>
    </source>
</evidence>
<feature type="transmembrane region" description="Helical" evidence="9">
    <location>
        <begin position="93"/>
        <end position="112"/>
    </location>
</feature>
<evidence type="ECO:0000259" key="10">
    <source>
        <dbReference type="PROSITE" id="PS50850"/>
    </source>
</evidence>
<feature type="transmembrane region" description="Helical" evidence="9">
    <location>
        <begin position="187"/>
        <end position="206"/>
    </location>
</feature>
<dbReference type="InterPro" id="IPR036259">
    <property type="entry name" value="MFS_trans_sf"/>
</dbReference>
<dbReference type="SUPFAM" id="SSF103473">
    <property type="entry name" value="MFS general substrate transporter"/>
    <property type="match status" value="1"/>
</dbReference>
<dbReference type="OrthoDB" id="648285at2759"/>
<feature type="transmembrane region" description="Helical" evidence="9">
    <location>
        <begin position="423"/>
        <end position="440"/>
    </location>
</feature>
<feature type="transmembrane region" description="Helical" evidence="9">
    <location>
        <begin position="151"/>
        <end position="175"/>
    </location>
</feature>
<keyword evidence="12" id="KW-1185">Reference proteome</keyword>
<comment type="subcellular location">
    <subcellularLocation>
        <location evidence="1">Membrane</location>
        <topology evidence="1">Multi-pass membrane protein</topology>
    </subcellularLocation>
</comment>
<keyword evidence="6 9" id="KW-0472">Membrane</keyword>
<comment type="similarity">
    <text evidence="2 8">Belongs to the major facilitator superfamily. Sugar transporter (TC 2.A.1.1) family.</text>
</comment>
<reference evidence="12" key="2">
    <citation type="submission" date="2015-01" db="EMBL/GenBank/DDBJ databases">
        <title>Evolutionary Origins and Diversification of the Mycorrhizal Mutualists.</title>
        <authorList>
            <consortium name="DOE Joint Genome Institute"/>
            <consortium name="Mycorrhizal Genomics Consortium"/>
            <person name="Kohler A."/>
            <person name="Kuo A."/>
            <person name="Nagy L.G."/>
            <person name="Floudas D."/>
            <person name="Copeland A."/>
            <person name="Barry K.W."/>
            <person name="Cichocki N."/>
            <person name="Veneault-Fourrey C."/>
            <person name="LaButti K."/>
            <person name="Lindquist E.A."/>
            <person name="Lipzen A."/>
            <person name="Lundell T."/>
            <person name="Morin E."/>
            <person name="Murat C."/>
            <person name="Riley R."/>
            <person name="Ohm R."/>
            <person name="Sun H."/>
            <person name="Tunlid A."/>
            <person name="Henrissat B."/>
            <person name="Grigoriev I.V."/>
            <person name="Hibbett D.S."/>
            <person name="Martin F."/>
        </authorList>
    </citation>
    <scope>NUCLEOTIDE SEQUENCE [LARGE SCALE GENOMIC DNA]</scope>
    <source>
        <strain evidence="12">MAFF 305830</strain>
    </source>
</reference>
<feature type="transmembrane region" description="Helical" evidence="9">
    <location>
        <begin position="275"/>
        <end position="297"/>
    </location>
</feature>
<dbReference type="PANTHER" id="PTHR48022">
    <property type="entry name" value="PLASTIDIC GLUCOSE TRANSPORTER 4"/>
    <property type="match status" value="1"/>
</dbReference>
<dbReference type="STRING" id="933852.A0A0C3ARN0"/>
<evidence type="ECO:0000256" key="8">
    <source>
        <dbReference type="RuleBase" id="RU003346"/>
    </source>
</evidence>
<dbReference type="InterPro" id="IPR005829">
    <property type="entry name" value="Sugar_transporter_CS"/>
</dbReference>
<keyword evidence="4 9" id="KW-0812">Transmembrane</keyword>
<evidence type="ECO:0000256" key="5">
    <source>
        <dbReference type="ARBA" id="ARBA00022989"/>
    </source>
</evidence>
<reference evidence="11 12" key="1">
    <citation type="submission" date="2014-04" db="EMBL/GenBank/DDBJ databases">
        <authorList>
            <consortium name="DOE Joint Genome Institute"/>
            <person name="Kuo A."/>
            <person name="Zuccaro A."/>
            <person name="Kohler A."/>
            <person name="Nagy L.G."/>
            <person name="Floudas D."/>
            <person name="Copeland A."/>
            <person name="Barry K.W."/>
            <person name="Cichocki N."/>
            <person name="Veneault-Fourrey C."/>
            <person name="LaButti K."/>
            <person name="Lindquist E.A."/>
            <person name="Lipzen A."/>
            <person name="Lundell T."/>
            <person name="Morin E."/>
            <person name="Murat C."/>
            <person name="Sun H."/>
            <person name="Tunlid A."/>
            <person name="Henrissat B."/>
            <person name="Grigoriev I.V."/>
            <person name="Hibbett D.S."/>
            <person name="Martin F."/>
            <person name="Nordberg H.P."/>
            <person name="Cantor M.N."/>
            <person name="Hua S.X."/>
        </authorList>
    </citation>
    <scope>NUCLEOTIDE SEQUENCE [LARGE SCALE GENOMIC DNA]</scope>
    <source>
        <strain evidence="11 12">MAFF 305830</strain>
    </source>
</reference>
<dbReference type="PANTHER" id="PTHR48022:SF74">
    <property type="entry name" value="SUGAR TRANSPORTER, PUTATIVE (AFU_ORTHOLOGUE AFUA_8G02010)-RELATED"/>
    <property type="match status" value="1"/>
</dbReference>
<evidence type="ECO:0000256" key="2">
    <source>
        <dbReference type="ARBA" id="ARBA00010992"/>
    </source>
</evidence>
<dbReference type="Gene3D" id="1.20.1250.20">
    <property type="entry name" value="MFS general substrate transporter like domains"/>
    <property type="match status" value="1"/>
</dbReference>
<dbReference type="EMBL" id="KN824300">
    <property type="protein sequence ID" value="KIM27220.1"/>
    <property type="molecule type" value="Genomic_DNA"/>
</dbReference>
<feature type="transmembrane region" description="Helical" evidence="9">
    <location>
        <begin position="312"/>
        <end position="333"/>
    </location>
</feature>
<protein>
    <recommendedName>
        <fullName evidence="10">Major facilitator superfamily (MFS) profile domain-containing protein</fullName>
    </recommendedName>
</protein>
<feature type="transmembrane region" description="Helical" evidence="9">
    <location>
        <begin position="446"/>
        <end position="464"/>
    </location>
</feature>
<evidence type="ECO:0000256" key="1">
    <source>
        <dbReference type="ARBA" id="ARBA00004141"/>
    </source>
</evidence>
<dbReference type="PROSITE" id="PS50850">
    <property type="entry name" value="MFS"/>
    <property type="match status" value="1"/>
</dbReference>
<keyword evidence="3 8" id="KW-0813">Transport</keyword>
<sequence>MVGKPLLITSSALCSLGDAMFGYSQGCISTALVQPSFLQRMYGVQGLTLDMVAKGEIGVNEYLIGITVACLNITAFFASLLAAPICDTMGRRASMRIGALFCFISALMQVFAPNLAVLITGRCIQGIGVGFLSMTVPVVQAEIAPGHARGVFITVENLFLNGGYSLSAWVGYAFYYAMPSEIAWRGSYIVFSSIALVLLLSSIFLLPETPRWLIKNGFHAEGLATLADLQASGDPTDEGVKETYKEIVAAIENEREGGQADSGWKEIFVKYTRRTVMGITSQMFAQLNGINAILYFLPENLLRAGFDLPQSLLYTGASSTMLVAGIIPTLFLVDSWGRRPILMLGSLGMILCLSAVGGLQYHVDRLDDASPQLASAANGIFACVCLYLAFFAFSWGPIPWLIPAEVFPLRARARGMALATGSNWLWNFIVAFATPPLFAALRGGTYFLIAFFVVISVLLVIFVYRETAHRTLEELSEVFGDAPADIGRVTVPDLKETSAAMVSMRSHPRIESALGGRSRGMSLSRSGMGMGMLGSVMESGIDAAPVYKSSPKKTGVYMRKAGSRGTVGSLVAEDAAGLGASAMTSQLTLAGTGSSDKHEDS</sequence>
<dbReference type="GO" id="GO:0016020">
    <property type="term" value="C:membrane"/>
    <property type="evidence" value="ECO:0007669"/>
    <property type="project" value="UniProtKB-SubCell"/>
</dbReference>